<evidence type="ECO:0000256" key="6">
    <source>
        <dbReference type="ARBA" id="ARBA00022840"/>
    </source>
</evidence>
<feature type="domain" description="Riboflavin kinase" evidence="8">
    <location>
        <begin position="1"/>
        <end position="115"/>
    </location>
</feature>
<dbReference type="STRING" id="1801756.A3C67_02270"/>
<comment type="catalytic activity">
    <reaction evidence="7">
        <text>riboflavin + ATP = FMN + ADP + H(+)</text>
        <dbReference type="Rhea" id="RHEA:14357"/>
        <dbReference type="ChEBI" id="CHEBI:15378"/>
        <dbReference type="ChEBI" id="CHEBI:30616"/>
        <dbReference type="ChEBI" id="CHEBI:57986"/>
        <dbReference type="ChEBI" id="CHEBI:58210"/>
        <dbReference type="ChEBI" id="CHEBI:456216"/>
        <dbReference type="EC" id="2.7.1.26"/>
    </reaction>
</comment>
<dbReference type="InterPro" id="IPR023468">
    <property type="entry name" value="Riboflavin_kinase"/>
</dbReference>
<evidence type="ECO:0000259" key="8">
    <source>
        <dbReference type="SMART" id="SM00904"/>
    </source>
</evidence>
<name>A0A1F6W3Z7_9BACT</name>
<dbReference type="GO" id="GO:0009398">
    <property type="term" value="P:FMN biosynthetic process"/>
    <property type="evidence" value="ECO:0007669"/>
    <property type="project" value="TreeGrafter"/>
</dbReference>
<keyword evidence="3" id="KW-0288">FMN</keyword>
<dbReference type="InterPro" id="IPR015865">
    <property type="entry name" value="Riboflavin_kinase_bac/euk"/>
</dbReference>
<protein>
    <recommendedName>
        <fullName evidence="1">riboflavin kinase</fullName>
        <ecNumber evidence="1">2.7.1.26</ecNumber>
    </recommendedName>
</protein>
<gene>
    <name evidence="9" type="ORF">A3C67_02270</name>
</gene>
<dbReference type="Pfam" id="PF01687">
    <property type="entry name" value="Flavokinase"/>
    <property type="match status" value="1"/>
</dbReference>
<dbReference type="SUPFAM" id="SSF82114">
    <property type="entry name" value="Riboflavin kinase-like"/>
    <property type="match status" value="1"/>
</dbReference>
<dbReference type="Proteomes" id="UP000179275">
    <property type="component" value="Unassembled WGS sequence"/>
</dbReference>
<evidence type="ECO:0000256" key="7">
    <source>
        <dbReference type="ARBA" id="ARBA00047880"/>
    </source>
</evidence>
<organism evidence="9 10">
    <name type="scientific">Candidatus Nomurabacteria bacterium RIFCSPHIGHO2_02_FULL_42_19</name>
    <dbReference type="NCBI Taxonomy" id="1801756"/>
    <lineage>
        <taxon>Bacteria</taxon>
        <taxon>Candidatus Nomuraibacteriota</taxon>
    </lineage>
</organism>
<dbReference type="SMART" id="SM00904">
    <property type="entry name" value="Flavokinase"/>
    <property type="match status" value="1"/>
</dbReference>
<keyword evidence="6" id="KW-0067">ATP-binding</keyword>
<dbReference type="AlphaFoldDB" id="A0A1F6W3Z7"/>
<dbReference type="PANTHER" id="PTHR22749">
    <property type="entry name" value="RIBOFLAVIN KINASE/FMN ADENYLYLTRANSFERASE"/>
    <property type="match status" value="1"/>
</dbReference>
<dbReference type="Gene3D" id="2.40.30.30">
    <property type="entry name" value="Riboflavin kinase-like"/>
    <property type="match status" value="1"/>
</dbReference>
<evidence type="ECO:0000313" key="10">
    <source>
        <dbReference type="Proteomes" id="UP000179275"/>
    </source>
</evidence>
<dbReference type="EC" id="2.7.1.26" evidence="1"/>
<keyword evidence="5" id="KW-0547">Nucleotide-binding</keyword>
<evidence type="ECO:0000256" key="1">
    <source>
        <dbReference type="ARBA" id="ARBA00012105"/>
    </source>
</evidence>
<dbReference type="InterPro" id="IPR023465">
    <property type="entry name" value="Riboflavin_kinase_dom_sf"/>
</dbReference>
<evidence type="ECO:0000256" key="2">
    <source>
        <dbReference type="ARBA" id="ARBA00022630"/>
    </source>
</evidence>
<sequence length="116" mass="12993">MNYKITGKVIKGDGYGRKLGFPTVNLEITQENPVQELPPVGVYAGNAVLDNKSYRAGILINSGGKVEAHLIGYDADAYGKMVTLEIKKFLRDYKKFENEKELIKQIVKDLKKCSRV</sequence>
<evidence type="ECO:0000256" key="4">
    <source>
        <dbReference type="ARBA" id="ARBA00022679"/>
    </source>
</evidence>
<dbReference type="GO" id="GO:0009231">
    <property type="term" value="P:riboflavin biosynthetic process"/>
    <property type="evidence" value="ECO:0007669"/>
    <property type="project" value="InterPro"/>
</dbReference>
<keyword evidence="2" id="KW-0285">Flavoprotein</keyword>
<dbReference type="GO" id="GO:0005524">
    <property type="term" value="F:ATP binding"/>
    <property type="evidence" value="ECO:0007669"/>
    <property type="project" value="UniProtKB-KW"/>
</dbReference>
<proteinExistence type="predicted"/>
<comment type="caution">
    <text evidence="9">The sequence shown here is derived from an EMBL/GenBank/DDBJ whole genome shotgun (WGS) entry which is preliminary data.</text>
</comment>
<accession>A0A1F6W3Z7</accession>
<dbReference type="GO" id="GO:0008531">
    <property type="term" value="F:riboflavin kinase activity"/>
    <property type="evidence" value="ECO:0007669"/>
    <property type="project" value="UniProtKB-EC"/>
</dbReference>
<reference evidence="9 10" key="1">
    <citation type="journal article" date="2016" name="Nat. Commun.">
        <title>Thousands of microbial genomes shed light on interconnected biogeochemical processes in an aquifer system.</title>
        <authorList>
            <person name="Anantharaman K."/>
            <person name="Brown C.T."/>
            <person name="Hug L.A."/>
            <person name="Sharon I."/>
            <person name="Castelle C.J."/>
            <person name="Probst A.J."/>
            <person name="Thomas B.C."/>
            <person name="Singh A."/>
            <person name="Wilkins M.J."/>
            <person name="Karaoz U."/>
            <person name="Brodie E.L."/>
            <person name="Williams K.H."/>
            <person name="Hubbard S.S."/>
            <person name="Banfield J.F."/>
        </authorList>
    </citation>
    <scope>NUCLEOTIDE SEQUENCE [LARGE SCALE GENOMIC DNA]</scope>
</reference>
<evidence type="ECO:0000256" key="3">
    <source>
        <dbReference type="ARBA" id="ARBA00022643"/>
    </source>
</evidence>
<dbReference type="EMBL" id="MFUG01000003">
    <property type="protein sequence ID" value="OGI76435.1"/>
    <property type="molecule type" value="Genomic_DNA"/>
</dbReference>
<dbReference type="PANTHER" id="PTHR22749:SF6">
    <property type="entry name" value="RIBOFLAVIN KINASE"/>
    <property type="match status" value="1"/>
</dbReference>
<evidence type="ECO:0000313" key="9">
    <source>
        <dbReference type="EMBL" id="OGI76435.1"/>
    </source>
</evidence>
<keyword evidence="4" id="KW-0808">Transferase</keyword>
<evidence type="ECO:0000256" key="5">
    <source>
        <dbReference type="ARBA" id="ARBA00022741"/>
    </source>
</evidence>